<evidence type="ECO:0000256" key="4">
    <source>
        <dbReference type="ARBA" id="ARBA00035175"/>
    </source>
</evidence>
<dbReference type="PROSITE" id="PS00831">
    <property type="entry name" value="RIBOSOMAL_L27"/>
    <property type="match status" value="1"/>
</dbReference>
<comment type="caution">
    <text evidence="6">The sequence shown here is derived from an EMBL/GenBank/DDBJ whole genome shotgun (WGS) entry which is preliminary data.</text>
</comment>
<name>A0A0L6JRI3_9FIRM</name>
<dbReference type="STRING" id="398512.Bccel_3725"/>
<keyword evidence="7" id="KW-1185">Reference proteome</keyword>
<dbReference type="SUPFAM" id="SSF110324">
    <property type="entry name" value="Ribosomal L27 protein-like"/>
    <property type="match status" value="1"/>
</dbReference>
<dbReference type="PANTHER" id="PTHR15893:SF0">
    <property type="entry name" value="LARGE RIBOSOMAL SUBUNIT PROTEIN BL27M"/>
    <property type="match status" value="1"/>
</dbReference>
<sequence length="92" mass="10028">MIRVNLQLFAHKKGVGSSRNGRDSESKRLGVKRGDGQFVLAGNILVRQRGTKIYPGTNVGIGSDDTLYALVDGKVKFGRLNKDKKQVSIVQA</sequence>
<keyword evidence="2 5" id="KW-0689">Ribosomal protein</keyword>
<dbReference type="OrthoDB" id="9803474at2"/>
<dbReference type="PANTHER" id="PTHR15893">
    <property type="entry name" value="RIBOSOMAL PROTEIN L27"/>
    <property type="match status" value="1"/>
</dbReference>
<evidence type="ECO:0000256" key="2">
    <source>
        <dbReference type="ARBA" id="ARBA00022980"/>
    </source>
</evidence>
<dbReference type="Pfam" id="PF01016">
    <property type="entry name" value="Ribosomal_L27"/>
    <property type="match status" value="1"/>
</dbReference>
<dbReference type="GO" id="GO:0003735">
    <property type="term" value="F:structural constituent of ribosome"/>
    <property type="evidence" value="ECO:0007669"/>
    <property type="project" value="InterPro"/>
</dbReference>
<evidence type="ECO:0000313" key="6">
    <source>
        <dbReference type="EMBL" id="KNY28451.1"/>
    </source>
</evidence>
<dbReference type="InterPro" id="IPR018261">
    <property type="entry name" value="Ribosomal_bL27_CS"/>
</dbReference>
<dbReference type="GO" id="GO:0006412">
    <property type="term" value="P:translation"/>
    <property type="evidence" value="ECO:0007669"/>
    <property type="project" value="UniProtKB-UniRule"/>
</dbReference>
<comment type="similarity">
    <text evidence="1 5">Belongs to the bacterial ribosomal protein bL27 family.</text>
</comment>
<dbReference type="PATRIC" id="fig|398512.5.peg.3901"/>
<evidence type="ECO:0000256" key="5">
    <source>
        <dbReference type="HAMAP-Rule" id="MF_00539"/>
    </source>
</evidence>
<organism evidence="6 7">
    <name type="scientific">Pseudobacteroides cellulosolvens ATCC 35603 = DSM 2933</name>
    <dbReference type="NCBI Taxonomy" id="398512"/>
    <lineage>
        <taxon>Bacteria</taxon>
        <taxon>Bacillati</taxon>
        <taxon>Bacillota</taxon>
        <taxon>Clostridia</taxon>
        <taxon>Eubacteriales</taxon>
        <taxon>Oscillospiraceae</taxon>
        <taxon>Pseudobacteroides</taxon>
    </lineage>
</organism>
<dbReference type="FunFam" id="2.40.50.100:FF:000004">
    <property type="entry name" value="50S ribosomal protein L27"/>
    <property type="match status" value="1"/>
</dbReference>
<dbReference type="AlphaFoldDB" id="A0A0L6JRI3"/>
<keyword evidence="3 5" id="KW-0687">Ribonucleoprotein</keyword>
<dbReference type="InterPro" id="IPR001684">
    <property type="entry name" value="Ribosomal_bL27"/>
</dbReference>
<accession>A0A0L6JRI3</accession>
<evidence type="ECO:0000313" key="7">
    <source>
        <dbReference type="Proteomes" id="UP000036923"/>
    </source>
</evidence>
<evidence type="ECO:0000256" key="3">
    <source>
        <dbReference type="ARBA" id="ARBA00023274"/>
    </source>
</evidence>
<dbReference type="RefSeq" id="WP_036938829.1">
    <property type="nucleotide sequence ID" value="NZ_JQKC01000007.1"/>
</dbReference>
<proteinExistence type="inferred from homology"/>
<evidence type="ECO:0000256" key="1">
    <source>
        <dbReference type="ARBA" id="ARBA00010797"/>
    </source>
</evidence>
<gene>
    <name evidence="5" type="primary">rpmA</name>
    <name evidence="6" type="ORF">Bccel_3725</name>
</gene>
<dbReference type="eggNOG" id="COG0211">
    <property type="taxonomic scope" value="Bacteria"/>
</dbReference>
<protein>
    <recommendedName>
        <fullName evidence="4 5">Large ribosomal subunit protein bL27</fullName>
    </recommendedName>
</protein>
<dbReference type="EMBL" id="LGTC01000001">
    <property type="protein sequence ID" value="KNY28451.1"/>
    <property type="molecule type" value="Genomic_DNA"/>
</dbReference>
<reference evidence="7" key="1">
    <citation type="submission" date="2015-07" db="EMBL/GenBank/DDBJ databases">
        <title>Near-Complete Genome Sequence of the Cellulolytic Bacterium Bacteroides (Pseudobacteroides) cellulosolvens ATCC 35603.</title>
        <authorList>
            <person name="Dassa B."/>
            <person name="Utturkar S.M."/>
            <person name="Klingeman D.M."/>
            <person name="Hurt R.A."/>
            <person name="Keller M."/>
            <person name="Xu J."/>
            <person name="Reddy Y.H.K."/>
            <person name="Borovok I."/>
            <person name="Grinberg I.R."/>
            <person name="Lamed R."/>
            <person name="Zhivin O."/>
            <person name="Bayer E.A."/>
            <person name="Brown S.D."/>
        </authorList>
    </citation>
    <scope>NUCLEOTIDE SEQUENCE [LARGE SCALE GENOMIC DNA]</scope>
    <source>
        <strain evidence="7">DSM 2933</strain>
    </source>
</reference>
<dbReference type="GO" id="GO:0022625">
    <property type="term" value="C:cytosolic large ribosomal subunit"/>
    <property type="evidence" value="ECO:0007669"/>
    <property type="project" value="TreeGrafter"/>
</dbReference>
<dbReference type="NCBIfam" id="TIGR00062">
    <property type="entry name" value="L27"/>
    <property type="match status" value="1"/>
</dbReference>
<dbReference type="Gene3D" id="2.40.50.100">
    <property type="match status" value="1"/>
</dbReference>
<dbReference type="Proteomes" id="UP000036923">
    <property type="component" value="Unassembled WGS sequence"/>
</dbReference>
<dbReference type="HAMAP" id="MF_00539">
    <property type="entry name" value="Ribosomal_bL27"/>
    <property type="match status" value="1"/>
</dbReference>
<dbReference type="PRINTS" id="PR00063">
    <property type="entry name" value="RIBOSOMALL27"/>
</dbReference>